<evidence type="ECO:0000313" key="2">
    <source>
        <dbReference type="EMBL" id="KAK2720688.1"/>
    </source>
</evidence>
<keyword evidence="3" id="KW-1185">Reference proteome</keyword>
<accession>A0AA88L6W3</accession>
<dbReference type="AlphaFoldDB" id="A0AA88L6W3"/>
<reference evidence="2" key="1">
    <citation type="submission" date="2023-07" db="EMBL/GenBank/DDBJ databases">
        <title>Chromosome-level genome assembly of Artemia franciscana.</title>
        <authorList>
            <person name="Jo E."/>
        </authorList>
    </citation>
    <scope>NUCLEOTIDE SEQUENCE</scope>
    <source>
        <tissue evidence="2">Whole body</tissue>
    </source>
</reference>
<dbReference type="SMART" id="SM00220">
    <property type="entry name" value="S_TKc"/>
    <property type="match status" value="1"/>
</dbReference>
<dbReference type="Proteomes" id="UP001187531">
    <property type="component" value="Unassembled WGS sequence"/>
</dbReference>
<evidence type="ECO:0000313" key="3">
    <source>
        <dbReference type="Proteomes" id="UP001187531"/>
    </source>
</evidence>
<dbReference type="PANTHER" id="PTHR47907:SF5">
    <property type="entry name" value="AP2 ASSOCIATED KINASE 1"/>
    <property type="match status" value="1"/>
</dbReference>
<dbReference type="PROSITE" id="PS00108">
    <property type="entry name" value="PROTEIN_KINASE_ST"/>
    <property type="match status" value="1"/>
</dbReference>
<protein>
    <recommendedName>
        <fullName evidence="1">Protein kinase domain-containing protein</fullName>
    </recommendedName>
</protein>
<dbReference type="PROSITE" id="PS50011">
    <property type="entry name" value="PROTEIN_KINASE_DOM"/>
    <property type="match status" value="1"/>
</dbReference>
<proteinExistence type="predicted"/>
<dbReference type="InterPro" id="IPR008271">
    <property type="entry name" value="Ser/Thr_kinase_AS"/>
</dbReference>
<dbReference type="EMBL" id="JAVRJZ010000007">
    <property type="protein sequence ID" value="KAK2720688.1"/>
    <property type="molecule type" value="Genomic_DNA"/>
</dbReference>
<feature type="domain" description="Protein kinase" evidence="1">
    <location>
        <begin position="37"/>
        <end position="283"/>
    </location>
</feature>
<dbReference type="GO" id="GO:0005524">
    <property type="term" value="F:ATP binding"/>
    <property type="evidence" value="ECO:0007669"/>
    <property type="project" value="InterPro"/>
</dbReference>
<dbReference type="Gene3D" id="1.10.510.10">
    <property type="entry name" value="Transferase(Phosphotransferase) domain 1"/>
    <property type="match status" value="1"/>
</dbReference>
<dbReference type="PANTHER" id="PTHR47907">
    <property type="entry name" value="PROTEIN KINASE DOMAIN-CONTAINING PROTEIN"/>
    <property type="match status" value="1"/>
</dbReference>
<dbReference type="InterPro" id="IPR051744">
    <property type="entry name" value="AP2_assoc_SerThr_kinase"/>
</dbReference>
<evidence type="ECO:0000259" key="1">
    <source>
        <dbReference type="PROSITE" id="PS50011"/>
    </source>
</evidence>
<dbReference type="Pfam" id="PF00069">
    <property type="entry name" value="Pkinase"/>
    <property type="match status" value="1"/>
</dbReference>
<organism evidence="2 3">
    <name type="scientific">Artemia franciscana</name>
    <name type="common">Brine shrimp</name>
    <name type="synonym">Artemia sanfranciscana</name>
    <dbReference type="NCBI Taxonomy" id="6661"/>
    <lineage>
        <taxon>Eukaryota</taxon>
        <taxon>Metazoa</taxon>
        <taxon>Ecdysozoa</taxon>
        <taxon>Arthropoda</taxon>
        <taxon>Crustacea</taxon>
        <taxon>Branchiopoda</taxon>
        <taxon>Anostraca</taxon>
        <taxon>Artemiidae</taxon>
        <taxon>Artemia</taxon>
    </lineage>
</organism>
<dbReference type="InterPro" id="IPR011009">
    <property type="entry name" value="Kinase-like_dom_sf"/>
</dbReference>
<gene>
    <name evidence="2" type="ORF">QYM36_004542</name>
</gene>
<comment type="caution">
    <text evidence="2">The sequence shown here is derived from an EMBL/GenBank/DDBJ whole genome shotgun (WGS) entry which is preliminary data.</text>
</comment>
<name>A0AA88L6W3_ARTSF</name>
<dbReference type="GO" id="GO:0004672">
    <property type="term" value="F:protein kinase activity"/>
    <property type="evidence" value="ECO:0007669"/>
    <property type="project" value="InterPro"/>
</dbReference>
<sequence>MRKIFGRNEAKGEPVKEKEAKGQSLIGKPFKIGKHNVVVEDVIAEGGFAIVFLVKGSNGVRYALKRMYVNNEHDLNVCKREIQIVSTLNGHKNLIGYVDSSTNPVGNGVYEVLLLMPYYKTNILQQMNSRIGKGFSEPEVLKIFCDMCEAVSRLHHCQTPIIHRDLKVENILVGESGHYLLCDFGSATAKVLNPQTQGSASVEEEIQKYTTLSYRAPEMVDLYPGKPITTKADIWALGCLLYKLCYFTLPFGESSLAITSGQYAIPEPQKYSSQLNGLIRKFS</sequence>
<dbReference type="SUPFAM" id="SSF56112">
    <property type="entry name" value="Protein kinase-like (PK-like)"/>
    <property type="match status" value="1"/>
</dbReference>
<dbReference type="InterPro" id="IPR000719">
    <property type="entry name" value="Prot_kinase_dom"/>
</dbReference>